<feature type="transmembrane region" description="Helical" evidence="6">
    <location>
        <begin position="183"/>
        <end position="204"/>
    </location>
</feature>
<dbReference type="eggNOG" id="COG2881">
    <property type="taxonomic scope" value="Bacteria"/>
</dbReference>
<evidence type="ECO:0000256" key="3">
    <source>
        <dbReference type="ARBA" id="ARBA00022989"/>
    </source>
</evidence>
<keyword evidence="10" id="KW-1185">Reference proteome</keyword>
<dbReference type="OrthoDB" id="5469864at2"/>
<protein>
    <recommendedName>
        <fullName evidence="11">MJ0042 family finger-like domain-containing protein</fullName>
    </recommendedName>
</protein>
<dbReference type="GO" id="GO:0016020">
    <property type="term" value="C:membrane"/>
    <property type="evidence" value="ECO:0007669"/>
    <property type="project" value="UniProtKB-SubCell"/>
</dbReference>
<accession>C6C1R2</accession>
<dbReference type="AlphaFoldDB" id="C6C1R2"/>
<evidence type="ECO:0000259" key="8">
    <source>
        <dbReference type="Pfam" id="PF13717"/>
    </source>
</evidence>
<evidence type="ECO:0000256" key="2">
    <source>
        <dbReference type="ARBA" id="ARBA00022692"/>
    </source>
</evidence>
<reference evidence="9 10" key="1">
    <citation type="submission" date="2009-06" db="EMBL/GenBank/DDBJ databases">
        <title>Complete sequence of Desulfovibrio salexigens DSM 2638.</title>
        <authorList>
            <consortium name="US DOE Joint Genome Institute"/>
            <person name="Lucas S."/>
            <person name="Copeland A."/>
            <person name="Lapidus A."/>
            <person name="Glavina del Rio T."/>
            <person name="Tice H."/>
            <person name="Bruce D."/>
            <person name="Goodwin L."/>
            <person name="Pitluck S."/>
            <person name="Munk A.C."/>
            <person name="Brettin T."/>
            <person name="Detter J.C."/>
            <person name="Han C."/>
            <person name="Tapia R."/>
            <person name="Larimer F."/>
            <person name="Land M."/>
            <person name="Hauser L."/>
            <person name="Kyrpides N."/>
            <person name="Anderson I."/>
            <person name="Wall J.D."/>
            <person name="Arkin A.P."/>
            <person name="Dehal P."/>
            <person name="Chivian D."/>
            <person name="Giles B."/>
            <person name="Hazen T.C."/>
        </authorList>
    </citation>
    <scope>NUCLEOTIDE SEQUENCE [LARGE SCALE GENOMIC DNA]</scope>
    <source>
        <strain evidence="10">ATCC 14822 / DSM 2638 / NCIMB 8403 / VKM B-1763</strain>
    </source>
</reference>
<feature type="domain" description="Zinc finger/thioredoxin putative" evidence="8">
    <location>
        <begin position="1"/>
        <end position="36"/>
    </location>
</feature>
<evidence type="ECO:0000259" key="7">
    <source>
        <dbReference type="Pfam" id="PF04893"/>
    </source>
</evidence>
<dbReference type="STRING" id="526222.Desal_1245"/>
<dbReference type="Pfam" id="PF13717">
    <property type="entry name" value="Zn_ribbon_4"/>
    <property type="match status" value="1"/>
</dbReference>
<feature type="domain" description="Yip1" evidence="7">
    <location>
        <begin position="166"/>
        <end position="340"/>
    </location>
</feature>
<proteinExistence type="predicted"/>
<evidence type="ECO:0000256" key="5">
    <source>
        <dbReference type="SAM" id="MobiDB-lite"/>
    </source>
</evidence>
<feature type="transmembrane region" description="Helical" evidence="6">
    <location>
        <begin position="242"/>
        <end position="266"/>
    </location>
</feature>
<dbReference type="EMBL" id="CP001649">
    <property type="protein sequence ID" value="ACS79308.1"/>
    <property type="molecule type" value="Genomic_DNA"/>
</dbReference>
<evidence type="ECO:0008006" key="11">
    <source>
        <dbReference type="Google" id="ProtNLM"/>
    </source>
</evidence>
<dbReference type="RefSeq" id="WP_015851126.1">
    <property type="nucleotide sequence ID" value="NC_012881.1"/>
</dbReference>
<evidence type="ECO:0000313" key="10">
    <source>
        <dbReference type="Proteomes" id="UP000002601"/>
    </source>
</evidence>
<evidence type="ECO:0000256" key="4">
    <source>
        <dbReference type="ARBA" id="ARBA00023136"/>
    </source>
</evidence>
<feature type="transmembrane region" description="Helical" evidence="6">
    <location>
        <begin position="287"/>
        <end position="311"/>
    </location>
</feature>
<dbReference type="Proteomes" id="UP000002601">
    <property type="component" value="Chromosome"/>
</dbReference>
<feature type="transmembrane region" description="Helical" evidence="6">
    <location>
        <begin position="323"/>
        <end position="344"/>
    </location>
</feature>
<dbReference type="InterPro" id="IPR006977">
    <property type="entry name" value="Yip1_dom"/>
</dbReference>
<dbReference type="Pfam" id="PF04893">
    <property type="entry name" value="Yip1"/>
    <property type="match status" value="1"/>
</dbReference>
<name>C6C1R2_MARSD</name>
<feature type="region of interest" description="Disordered" evidence="5">
    <location>
        <begin position="40"/>
        <end position="92"/>
    </location>
</feature>
<feature type="compositionally biased region" description="Low complexity" evidence="5">
    <location>
        <begin position="66"/>
        <end position="76"/>
    </location>
</feature>
<keyword evidence="4 6" id="KW-0472">Membrane</keyword>
<keyword evidence="2 6" id="KW-0812">Transmembrane</keyword>
<dbReference type="InterPro" id="IPR011723">
    <property type="entry name" value="Znf/thioredoxin_put"/>
</dbReference>
<comment type="subcellular location">
    <subcellularLocation>
        <location evidence="1">Membrane</location>
        <topology evidence="1">Multi-pass membrane protein</topology>
    </subcellularLocation>
</comment>
<keyword evidence="3 6" id="KW-1133">Transmembrane helix</keyword>
<evidence type="ECO:0000256" key="1">
    <source>
        <dbReference type="ARBA" id="ARBA00004141"/>
    </source>
</evidence>
<evidence type="ECO:0000256" key="6">
    <source>
        <dbReference type="SAM" id="Phobius"/>
    </source>
</evidence>
<sequence>MKVTCPECDFSSEIPEDKIPATAQLATCPKCQAKFKFRDFEEESDPVPGIAPENTNPTAPEEDGYQDAAAYAQQHAQEQHPEGFGEEQPRPYDEQFNQQPEAIREEQIQEDKSDIWQRLDSMKPEEDLHEEEHGYETDSYAEENEVPFENLEKYGFFPGLFLTIKKVILSPAAFFKDMPLKGFLMPLFFFVILAEFQEICNFVWAMTGVDTSMGADVGRIMNDSMIADSLQDGTGPALLSLLLYPLMLAGISFPLIGMTHILLMIFGAGERGYQATFRATTYSYAPIILCIVPIVGDMIGALISVAISIIAYKNIHNTTYMRVVLSMVMPIVLLLVILGFYMQFNQPTI</sequence>
<gene>
    <name evidence="9" type="ordered locus">Desal_1245</name>
</gene>
<evidence type="ECO:0000313" key="9">
    <source>
        <dbReference type="EMBL" id="ACS79308.1"/>
    </source>
</evidence>
<dbReference type="KEGG" id="dsa:Desal_1245"/>
<dbReference type="HOGENOM" id="CLU_043379_0_0_7"/>
<feature type="compositionally biased region" description="Basic and acidic residues" evidence="5">
    <location>
        <begin position="77"/>
        <end position="92"/>
    </location>
</feature>
<organism evidence="9 10">
    <name type="scientific">Maridesulfovibrio salexigens (strain ATCC 14822 / DSM 2638 / NCIMB 8403 / VKM B-1763)</name>
    <name type="common">Desulfovibrio salexigens</name>
    <dbReference type="NCBI Taxonomy" id="526222"/>
    <lineage>
        <taxon>Bacteria</taxon>
        <taxon>Pseudomonadati</taxon>
        <taxon>Thermodesulfobacteriota</taxon>
        <taxon>Desulfovibrionia</taxon>
        <taxon>Desulfovibrionales</taxon>
        <taxon>Desulfovibrionaceae</taxon>
        <taxon>Maridesulfovibrio</taxon>
    </lineage>
</organism>